<sequence>MVSFTCSACQDVVKKPKVNGHATQCGGATFTCVDCMGVFDLQTIRAHTSCITETEKYQGKWRQKQRPAAAAAKRVGGALDSDDEATGKRTWQPLHPPRPPMNLDSDSDPDDDAWVTRRKQTDAGERNAPRGSRNGSPRMQAKTSTPPSNDDEVRCATKRPKHEPLELPRAVTAADCIVPSFVLGTDEEVAEVTRWIMEEGGAAPLSLRLLAKKMVERYNSRIAKHVRRAIETAIANGKLRVEDGVVTSP</sequence>
<evidence type="ECO:0000313" key="10">
    <source>
        <dbReference type="EMBL" id="RNF25613.1"/>
    </source>
</evidence>
<reference evidence="10 11" key="1">
    <citation type="journal article" date="2018" name="BMC Genomics">
        <title>Genomic comparison of Trypanosoma conorhini and Trypanosoma rangeli to Trypanosoma cruzi strains of high and low virulence.</title>
        <authorList>
            <person name="Bradwell K.R."/>
            <person name="Koparde V.N."/>
            <person name="Matveyev A.V."/>
            <person name="Serrano M.G."/>
            <person name="Alves J.M."/>
            <person name="Parikh H."/>
            <person name="Huang B."/>
            <person name="Lee V."/>
            <person name="Espinosa-Alvarez O."/>
            <person name="Ortiz P.A."/>
            <person name="Costa-Martins A.G."/>
            <person name="Teixeira M.M."/>
            <person name="Buck G.A."/>
        </authorList>
    </citation>
    <scope>NUCLEOTIDE SEQUENCE [LARGE SCALE GENOMIC DNA]</scope>
    <source>
        <strain evidence="10 11">025E</strain>
    </source>
</reference>
<keyword evidence="11" id="KW-1185">Reference proteome</keyword>
<dbReference type="GO" id="GO:0000122">
    <property type="term" value="P:negative regulation of transcription by RNA polymerase II"/>
    <property type="evidence" value="ECO:0007669"/>
    <property type="project" value="TreeGrafter"/>
</dbReference>
<keyword evidence="3" id="KW-0677">Repeat</keyword>
<dbReference type="EMBL" id="MKKU01000080">
    <property type="protein sequence ID" value="RNF25613.1"/>
    <property type="molecule type" value="Genomic_DNA"/>
</dbReference>
<proteinExistence type="predicted"/>
<evidence type="ECO:0000256" key="8">
    <source>
        <dbReference type="SAM" id="MobiDB-lite"/>
    </source>
</evidence>
<keyword evidence="6" id="KW-0539">Nucleus</keyword>
<evidence type="ECO:0000256" key="5">
    <source>
        <dbReference type="ARBA" id="ARBA00022833"/>
    </source>
</evidence>
<dbReference type="GO" id="GO:0006364">
    <property type="term" value="P:rRNA processing"/>
    <property type="evidence" value="ECO:0007669"/>
    <property type="project" value="TreeGrafter"/>
</dbReference>
<evidence type="ECO:0000313" key="11">
    <source>
        <dbReference type="Proteomes" id="UP000284403"/>
    </source>
</evidence>
<dbReference type="GO" id="GO:0008270">
    <property type="term" value="F:zinc ion binding"/>
    <property type="evidence" value="ECO:0007669"/>
    <property type="project" value="UniProtKB-KW"/>
</dbReference>
<comment type="subcellular location">
    <subcellularLocation>
        <location evidence="1">Nucleus</location>
    </subcellularLocation>
</comment>
<organism evidence="10 11">
    <name type="scientific">Trypanosoma conorhini</name>
    <dbReference type="NCBI Taxonomy" id="83891"/>
    <lineage>
        <taxon>Eukaryota</taxon>
        <taxon>Discoba</taxon>
        <taxon>Euglenozoa</taxon>
        <taxon>Kinetoplastea</taxon>
        <taxon>Metakinetoplastina</taxon>
        <taxon>Trypanosomatida</taxon>
        <taxon>Trypanosomatidae</taxon>
        <taxon>Trypanosoma</taxon>
    </lineage>
</organism>
<feature type="domain" description="Zinc finger C2H2 LYAR-type" evidence="9">
    <location>
        <begin position="30"/>
        <end position="57"/>
    </location>
</feature>
<evidence type="ECO:0000259" key="9">
    <source>
        <dbReference type="Pfam" id="PF08790"/>
    </source>
</evidence>
<dbReference type="PANTHER" id="PTHR13100">
    <property type="entry name" value="CELL GROWTH-REGULATING NUCLEOLAR PROTEIN LYAR"/>
    <property type="match status" value="1"/>
</dbReference>
<protein>
    <submittedName>
        <fullName evidence="10">RNA binding protein</fullName>
    </submittedName>
</protein>
<keyword evidence="2" id="KW-0479">Metal-binding</keyword>
<feature type="compositionally biased region" description="Polar residues" evidence="8">
    <location>
        <begin position="133"/>
        <end position="148"/>
    </location>
</feature>
<evidence type="ECO:0000256" key="3">
    <source>
        <dbReference type="ARBA" id="ARBA00022737"/>
    </source>
</evidence>
<dbReference type="PROSITE" id="PS51804">
    <property type="entry name" value="ZF_C2HC_LYAR"/>
    <property type="match status" value="2"/>
</dbReference>
<name>A0A422Q6M7_9TRYP</name>
<keyword evidence="4 7" id="KW-0863">Zinc-finger</keyword>
<comment type="caution">
    <text evidence="10">The sequence shown here is derived from an EMBL/GenBank/DDBJ whole genome shotgun (WGS) entry which is preliminary data.</text>
</comment>
<keyword evidence="5" id="KW-0862">Zinc</keyword>
<gene>
    <name evidence="10" type="ORF">Tco025E_02109</name>
</gene>
<dbReference type="InterPro" id="IPR014898">
    <property type="entry name" value="Znf_C2H2_LYAR"/>
</dbReference>
<evidence type="ECO:0000256" key="2">
    <source>
        <dbReference type="ARBA" id="ARBA00022723"/>
    </source>
</evidence>
<dbReference type="SUPFAM" id="SSF57667">
    <property type="entry name" value="beta-beta-alpha zinc fingers"/>
    <property type="match status" value="2"/>
</dbReference>
<dbReference type="Gene3D" id="3.30.1490.490">
    <property type="match status" value="1"/>
</dbReference>
<dbReference type="OrthoDB" id="21474at2759"/>
<accession>A0A422Q6M7</accession>
<dbReference type="PANTHER" id="PTHR13100:SF10">
    <property type="entry name" value="CELL GROWTH-REGULATING NUCLEOLAR PROTEIN"/>
    <property type="match status" value="1"/>
</dbReference>
<dbReference type="GO" id="GO:0003677">
    <property type="term" value="F:DNA binding"/>
    <property type="evidence" value="ECO:0007669"/>
    <property type="project" value="InterPro"/>
</dbReference>
<dbReference type="RefSeq" id="XP_029230819.1">
    <property type="nucleotide sequence ID" value="XM_029369044.1"/>
</dbReference>
<feature type="compositionally biased region" description="Basic and acidic residues" evidence="8">
    <location>
        <begin position="119"/>
        <end position="128"/>
    </location>
</feature>
<dbReference type="GeneID" id="40315720"/>
<evidence type="ECO:0000256" key="4">
    <source>
        <dbReference type="ARBA" id="ARBA00022771"/>
    </source>
</evidence>
<feature type="region of interest" description="Disordered" evidence="8">
    <location>
        <begin position="59"/>
        <end position="157"/>
    </location>
</feature>
<evidence type="ECO:0000256" key="7">
    <source>
        <dbReference type="PROSITE-ProRule" id="PRU01145"/>
    </source>
</evidence>
<dbReference type="AlphaFoldDB" id="A0A422Q6M7"/>
<dbReference type="InterPro" id="IPR039999">
    <property type="entry name" value="LYAR"/>
</dbReference>
<dbReference type="Proteomes" id="UP000284403">
    <property type="component" value="Unassembled WGS sequence"/>
</dbReference>
<dbReference type="InterPro" id="IPR036236">
    <property type="entry name" value="Znf_C2H2_sf"/>
</dbReference>
<evidence type="ECO:0000256" key="1">
    <source>
        <dbReference type="ARBA" id="ARBA00004123"/>
    </source>
</evidence>
<dbReference type="GO" id="GO:0005730">
    <property type="term" value="C:nucleolus"/>
    <property type="evidence" value="ECO:0007669"/>
    <property type="project" value="TreeGrafter"/>
</dbReference>
<dbReference type="Pfam" id="PF08790">
    <property type="entry name" value="zf-LYAR"/>
    <property type="match status" value="1"/>
</dbReference>
<evidence type="ECO:0000256" key="6">
    <source>
        <dbReference type="ARBA" id="ARBA00023242"/>
    </source>
</evidence>
<dbReference type="FunFam" id="3.30.1490.490:FF:000001">
    <property type="entry name" value="cell growth-regulating nucleolar protein-like"/>
    <property type="match status" value="1"/>
</dbReference>